<evidence type="ECO:0000313" key="16">
    <source>
        <dbReference type="EMBL" id="OAG27110.1"/>
    </source>
</evidence>
<evidence type="ECO:0000256" key="8">
    <source>
        <dbReference type="ARBA" id="ARBA00022519"/>
    </source>
</evidence>
<evidence type="ECO:0000256" key="9">
    <source>
        <dbReference type="ARBA" id="ARBA00022741"/>
    </source>
</evidence>
<evidence type="ECO:0000256" key="14">
    <source>
        <dbReference type="ARBA" id="ARBA00026081"/>
    </source>
</evidence>
<evidence type="ECO:0000256" key="6">
    <source>
        <dbReference type="ARBA" id="ARBA00022475"/>
    </source>
</evidence>
<evidence type="ECO:0000259" key="15">
    <source>
        <dbReference type="PROSITE" id="PS50893"/>
    </source>
</evidence>
<dbReference type="FunFam" id="3.40.50.300:FF:000151">
    <property type="entry name" value="Lipopolysaccharide ABC transporter ATP-binding protein"/>
    <property type="match status" value="1"/>
</dbReference>
<keyword evidence="9" id="KW-0547">Nucleotide-binding</keyword>
<evidence type="ECO:0000256" key="5">
    <source>
        <dbReference type="ARBA" id="ARBA00022448"/>
    </source>
</evidence>
<evidence type="ECO:0000256" key="3">
    <source>
        <dbReference type="ARBA" id="ARBA00010865"/>
    </source>
</evidence>
<evidence type="ECO:0000256" key="13">
    <source>
        <dbReference type="ARBA" id="ARBA00024818"/>
    </source>
</evidence>
<dbReference type="PROSITE" id="PS50893">
    <property type="entry name" value="ABC_TRANSPORTER_2"/>
    <property type="match status" value="1"/>
</dbReference>
<evidence type="ECO:0000256" key="7">
    <source>
        <dbReference type="ARBA" id="ARBA00022490"/>
    </source>
</evidence>
<keyword evidence="10 16" id="KW-0067">ATP-binding</keyword>
<dbReference type="Pfam" id="PF00005">
    <property type="entry name" value="ABC_tran"/>
    <property type="match status" value="1"/>
</dbReference>
<dbReference type="InterPro" id="IPR030921">
    <property type="entry name" value="LPS_export_LptB"/>
</dbReference>
<dbReference type="CDD" id="cd03218">
    <property type="entry name" value="ABC_YhbG"/>
    <property type="match status" value="1"/>
</dbReference>
<keyword evidence="8" id="KW-0997">Cell inner membrane</keyword>
<keyword evidence="11" id="KW-1278">Translocase</keyword>
<name>A0A177E6P0_9BACT</name>
<comment type="function">
    <text evidence="13">Part of the ABC transporter complex LptBFG involved in the translocation of lipopolysaccharide (LPS) from the inner membrane to the outer membrane. Probably responsible for energy coupling to the transport system.</text>
</comment>
<evidence type="ECO:0000313" key="17">
    <source>
        <dbReference type="Proteomes" id="UP000076964"/>
    </source>
</evidence>
<dbReference type="Gene3D" id="3.40.50.300">
    <property type="entry name" value="P-loop containing nucleotide triphosphate hydrolases"/>
    <property type="match status" value="1"/>
</dbReference>
<evidence type="ECO:0000256" key="10">
    <source>
        <dbReference type="ARBA" id="ARBA00022840"/>
    </source>
</evidence>
<keyword evidence="7" id="KW-0963">Cytoplasm</keyword>
<evidence type="ECO:0000256" key="12">
    <source>
        <dbReference type="ARBA" id="ARBA00023136"/>
    </source>
</evidence>
<dbReference type="EMBL" id="LSFI01000041">
    <property type="protein sequence ID" value="OAG27110.1"/>
    <property type="molecule type" value="Genomic_DNA"/>
</dbReference>
<keyword evidence="17" id="KW-1185">Reference proteome</keyword>
<dbReference type="InterPro" id="IPR032823">
    <property type="entry name" value="BCA_ABC_TP_C"/>
</dbReference>
<dbReference type="Proteomes" id="UP000076964">
    <property type="component" value="Unassembled WGS sequence"/>
</dbReference>
<dbReference type="InterPro" id="IPR051120">
    <property type="entry name" value="ABC_AA/LPS_Transport"/>
</dbReference>
<dbReference type="SUPFAM" id="SSF52540">
    <property type="entry name" value="P-loop containing nucleoside triphosphate hydrolases"/>
    <property type="match status" value="1"/>
</dbReference>
<organism evidence="16 17">
    <name type="scientific">Thermodesulfatator autotrophicus</name>
    <dbReference type="NCBI Taxonomy" id="1795632"/>
    <lineage>
        <taxon>Bacteria</taxon>
        <taxon>Pseudomonadati</taxon>
        <taxon>Thermodesulfobacteriota</taxon>
        <taxon>Thermodesulfobacteria</taxon>
        <taxon>Thermodesulfobacteriales</taxon>
        <taxon>Thermodesulfatatoraceae</taxon>
        <taxon>Thermodesulfatator</taxon>
    </lineage>
</organism>
<dbReference type="NCBIfam" id="TIGR04406">
    <property type="entry name" value="LPS_export_lptB"/>
    <property type="match status" value="1"/>
</dbReference>
<dbReference type="InterPro" id="IPR003593">
    <property type="entry name" value="AAA+_ATPase"/>
</dbReference>
<dbReference type="RefSeq" id="WP_068542970.1">
    <property type="nucleotide sequence ID" value="NZ_LSFI01000041.1"/>
</dbReference>
<dbReference type="GO" id="GO:0043190">
    <property type="term" value="C:ATP-binding cassette (ABC) transporter complex"/>
    <property type="evidence" value="ECO:0007669"/>
    <property type="project" value="InterPro"/>
</dbReference>
<keyword evidence="12" id="KW-0472">Membrane</keyword>
<proteinExistence type="inferred from homology"/>
<comment type="similarity">
    <text evidence="3">Belongs to the ABC transporter superfamily. Outer membrane lipopolysaccharide export (TC 1.B.42) family.</text>
</comment>
<dbReference type="InterPro" id="IPR003439">
    <property type="entry name" value="ABC_transporter-like_ATP-bd"/>
</dbReference>
<keyword evidence="5" id="KW-0813">Transport</keyword>
<dbReference type="InterPro" id="IPR027417">
    <property type="entry name" value="P-loop_NTPase"/>
</dbReference>
<accession>A0A177E6P0</accession>
<evidence type="ECO:0000256" key="2">
    <source>
        <dbReference type="ARBA" id="ARBA00004515"/>
    </source>
</evidence>
<dbReference type="SMART" id="SM00382">
    <property type="entry name" value="AAA"/>
    <property type="match status" value="1"/>
</dbReference>
<reference evidence="16 17" key="1">
    <citation type="submission" date="2016-02" db="EMBL/GenBank/DDBJ databases">
        <title>Draft genome sequence of Thermodesulfatator sp. S606.</title>
        <authorList>
            <person name="Lai Q."/>
            <person name="Cao J."/>
            <person name="Dupont S."/>
            <person name="Shao Z."/>
            <person name="Jebbar M."/>
            <person name="Alain K."/>
        </authorList>
    </citation>
    <scope>NUCLEOTIDE SEQUENCE [LARGE SCALE GENOMIC DNA]</scope>
    <source>
        <strain evidence="16 17">S606</strain>
    </source>
</reference>
<comment type="subunit">
    <text evidence="14">Component of the lipopolysaccharide transport and assembly complex. The LptBFG transporter is composed of two ATP-binding proteins (LptB) and two transmembrane proteins (LptF and LptG).</text>
</comment>
<dbReference type="AlphaFoldDB" id="A0A177E6P0"/>
<dbReference type="Pfam" id="PF12399">
    <property type="entry name" value="BCA_ABC_TP_C"/>
    <property type="match status" value="1"/>
</dbReference>
<keyword evidence="6" id="KW-1003">Cell membrane</keyword>
<comment type="subcellular location">
    <subcellularLocation>
        <location evidence="2">Cell inner membrane</location>
        <topology evidence="2">Peripheral membrane protein</topology>
        <orientation evidence="2">Cytoplasmic side</orientation>
    </subcellularLocation>
    <subcellularLocation>
        <location evidence="1">Cytoplasm</location>
    </subcellularLocation>
</comment>
<dbReference type="GO" id="GO:0005524">
    <property type="term" value="F:ATP binding"/>
    <property type="evidence" value="ECO:0007669"/>
    <property type="project" value="UniProtKB-KW"/>
</dbReference>
<dbReference type="PANTHER" id="PTHR45772">
    <property type="entry name" value="CONSERVED COMPONENT OF ABC TRANSPORTER FOR NATURAL AMINO ACIDS-RELATED"/>
    <property type="match status" value="1"/>
</dbReference>
<feature type="domain" description="ABC transporter" evidence="15">
    <location>
        <begin position="5"/>
        <end position="237"/>
    </location>
</feature>
<dbReference type="STRING" id="1795632.TH606_08670"/>
<protein>
    <recommendedName>
        <fullName evidence="4">Lipopolysaccharide export system ATP-binding protein LptB</fullName>
    </recommendedName>
</protein>
<evidence type="ECO:0000256" key="4">
    <source>
        <dbReference type="ARBA" id="ARBA00017803"/>
    </source>
</evidence>
<sequence>MTKVLKAQNLRKRFGKREVVKGVSLEVATSQVVGLLGPNGAGKTTTFYMVCGLLPVDDGRVYLNDKDITRIPIHQRAWEGIVYLPQEPSVFRRLTVAENILLVLEILKIPRKERKRRLEELLEGFGLAPLRDQMAYALSGGERRRVEIMRALAREPEFLLLDEPFAGIDPIAVADLKEIIRNLREQGLGILISDHNVRETLLVCDFAYIVADGQVIASGKPEEIAENPLARELYLGKDFRLN</sequence>
<dbReference type="OrthoDB" id="9776369at2"/>
<dbReference type="GO" id="GO:0005737">
    <property type="term" value="C:cytoplasm"/>
    <property type="evidence" value="ECO:0007669"/>
    <property type="project" value="UniProtKB-SubCell"/>
</dbReference>
<evidence type="ECO:0000256" key="11">
    <source>
        <dbReference type="ARBA" id="ARBA00022967"/>
    </source>
</evidence>
<dbReference type="GO" id="GO:0016887">
    <property type="term" value="F:ATP hydrolysis activity"/>
    <property type="evidence" value="ECO:0007669"/>
    <property type="project" value="InterPro"/>
</dbReference>
<dbReference type="PANTHER" id="PTHR45772:SF10">
    <property type="entry name" value="LIPOPOLYSACCHARIDE EXPORT SYSTEM ATP-BINDING PROTEIN LPTB"/>
    <property type="match status" value="1"/>
</dbReference>
<evidence type="ECO:0000256" key="1">
    <source>
        <dbReference type="ARBA" id="ARBA00004496"/>
    </source>
</evidence>
<gene>
    <name evidence="16" type="ORF">TH606_08670</name>
</gene>
<comment type="caution">
    <text evidence="16">The sequence shown here is derived from an EMBL/GenBank/DDBJ whole genome shotgun (WGS) entry which is preliminary data.</text>
</comment>
<dbReference type="GO" id="GO:0055085">
    <property type="term" value="P:transmembrane transport"/>
    <property type="evidence" value="ECO:0007669"/>
    <property type="project" value="InterPro"/>
</dbReference>